<feature type="transmembrane region" description="Helical" evidence="6">
    <location>
        <begin position="140"/>
        <end position="157"/>
    </location>
</feature>
<feature type="transmembrane region" description="Helical" evidence="6">
    <location>
        <begin position="169"/>
        <end position="187"/>
    </location>
</feature>
<dbReference type="KEGG" id="acan:ACA1_076970"/>
<keyword evidence="2 6" id="KW-0812">Transmembrane</keyword>
<organism evidence="8 9">
    <name type="scientific">Acanthamoeba castellanii (strain ATCC 30010 / Neff)</name>
    <dbReference type="NCBI Taxonomy" id="1257118"/>
    <lineage>
        <taxon>Eukaryota</taxon>
        <taxon>Amoebozoa</taxon>
        <taxon>Discosea</taxon>
        <taxon>Longamoebia</taxon>
        <taxon>Centramoebida</taxon>
        <taxon>Acanthamoebidae</taxon>
        <taxon>Acanthamoeba</taxon>
    </lineage>
</organism>
<keyword evidence="4 6" id="KW-0472">Membrane</keyword>
<name>L8GLY1_ACACF</name>
<evidence type="ECO:0000256" key="6">
    <source>
        <dbReference type="SAM" id="Phobius"/>
    </source>
</evidence>
<feature type="transmembrane region" description="Helical" evidence="6">
    <location>
        <begin position="12"/>
        <end position="34"/>
    </location>
</feature>
<reference evidence="8 9" key="1">
    <citation type="journal article" date="2013" name="Genome Biol.">
        <title>Genome of Acanthamoeba castellanii highlights extensive lateral gene transfer and early evolution of tyrosine kinase signaling.</title>
        <authorList>
            <person name="Clarke M."/>
            <person name="Lohan A.J."/>
            <person name="Liu B."/>
            <person name="Lagkouvardos I."/>
            <person name="Roy S."/>
            <person name="Zafar N."/>
            <person name="Bertelli C."/>
            <person name="Schilde C."/>
            <person name="Kianianmomeni A."/>
            <person name="Burglin T.R."/>
            <person name="Frech C."/>
            <person name="Turcotte B."/>
            <person name="Kopec K.O."/>
            <person name="Synnott J.M."/>
            <person name="Choo C."/>
            <person name="Paponov I."/>
            <person name="Finkler A."/>
            <person name="Soon Heng Tan C."/>
            <person name="Hutchins A.P."/>
            <person name="Weinmeier T."/>
            <person name="Rattei T."/>
            <person name="Chu J.S."/>
            <person name="Gimenez G."/>
            <person name="Irimia M."/>
            <person name="Rigden D.J."/>
            <person name="Fitzpatrick D.A."/>
            <person name="Lorenzo-Morales J."/>
            <person name="Bateman A."/>
            <person name="Chiu C.H."/>
            <person name="Tang P."/>
            <person name="Hegemann P."/>
            <person name="Fromm H."/>
            <person name="Raoult D."/>
            <person name="Greub G."/>
            <person name="Miranda-Saavedra D."/>
            <person name="Chen N."/>
            <person name="Nash P."/>
            <person name="Ginger M.L."/>
            <person name="Horn M."/>
            <person name="Schaap P."/>
            <person name="Caler L."/>
            <person name="Loftus B."/>
        </authorList>
    </citation>
    <scope>NUCLEOTIDE SEQUENCE [LARGE SCALE GENOMIC DNA]</scope>
    <source>
        <strain evidence="8 9">Neff</strain>
    </source>
</reference>
<accession>L8GLY1</accession>
<dbReference type="VEuPathDB" id="AmoebaDB:ACA1_076970"/>
<dbReference type="AlphaFoldDB" id="L8GLY1"/>
<dbReference type="RefSeq" id="XP_004335857.1">
    <property type="nucleotide sequence ID" value="XM_004335809.1"/>
</dbReference>
<dbReference type="GO" id="GO:0016020">
    <property type="term" value="C:membrane"/>
    <property type="evidence" value="ECO:0007669"/>
    <property type="project" value="UniProtKB-SubCell"/>
</dbReference>
<evidence type="ECO:0000256" key="5">
    <source>
        <dbReference type="SAM" id="MobiDB-lite"/>
    </source>
</evidence>
<sequence length="400" mass="44725">MEAAYANRATKIGMVIALYWVVSISMVFLNKYLLSSPDLRLDAPLFITWFQCLVAVVACWVLPLFRPLHPFFETFPRFEVKVDVALKCLPLSAVFVGMIAFNNLCLKEIGVSFYNVGRSLTTIWNVLLTYLMLGQKTSPKALLCCLFLVLGFILGVDQEGEIGDLSVRGVIYGVLASLFVALNAIYVKKILPIVDGDSWKLTLYNNLNAFFLFVPLMIMASEHEMVSYRLTTINRLIMIQLTPLVSTQLAEFEKITSLYFWAMMTLGGFFGVAIGLVTMLQIKFTSPLTHNISGTAKACAQTVIAVWANSEVKSGLWWVSNLLVLLASAAYTHVRSQEMQKPTSPPLANTAKKTDSDDNDEDSDVDERNQQDHVDDYTVEVLDDSADERDQAPNNKLRIN</sequence>
<evidence type="ECO:0000256" key="4">
    <source>
        <dbReference type="ARBA" id="ARBA00023136"/>
    </source>
</evidence>
<feature type="domain" description="Sugar phosphate transporter" evidence="7">
    <location>
        <begin position="11"/>
        <end position="300"/>
    </location>
</feature>
<proteinExistence type="predicted"/>
<evidence type="ECO:0000313" key="8">
    <source>
        <dbReference type="EMBL" id="ELR13844.1"/>
    </source>
</evidence>
<dbReference type="Pfam" id="PF03151">
    <property type="entry name" value="TPT"/>
    <property type="match status" value="1"/>
</dbReference>
<evidence type="ECO:0000259" key="7">
    <source>
        <dbReference type="Pfam" id="PF03151"/>
    </source>
</evidence>
<feature type="transmembrane region" description="Helical" evidence="6">
    <location>
        <begin position="258"/>
        <end position="282"/>
    </location>
</feature>
<evidence type="ECO:0000256" key="3">
    <source>
        <dbReference type="ARBA" id="ARBA00022989"/>
    </source>
</evidence>
<feature type="compositionally biased region" description="Acidic residues" evidence="5">
    <location>
        <begin position="377"/>
        <end position="387"/>
    </location>
</feature>
<dbReference type="EMBL" id="KB008074">
    <property type="protein sequence ID" value="ELR13844.1"/>
    <property type="molecule type" value="Genomic_DNA"/>
</dbReference>
<dbReference type="PANTHER" id="PTHR11132">
    <property type="entry name" value="SOLUTE CARRIER FAMILY 35"/>
    <property type="match status" value="1"/>
</dbReference>
<feature type="compositionally biased region" description="Basic and acidic residues" evidence="5">
    <location>
        <begin position="366"/>
        <end position="376"/>
    </location>
</feature>
<feature type="region of interest" description="Disordered" evidence="5">
    <location>
        <begin position="337"/>
        <end position="400"/>
    </location>
</feature>
<feature type="transmembrane region" description="Helical" evidence="6">
    <location>
        <begin position="199"/>
        <end position="220"/>
    </location>
</feature>
<gene>
    <name evidence="8" type="ORF">ACA1_076970</name>
</gene>
<keyword evidence="3 6" id="KW-1133">Transmembrane helix</keyword>
<dbReference type="InterPro" id="IPR004853">
    <property type="entry name" value="Sugar_P_trans_dom"/>
</dbReference>
<evidence type="ECO:0000313" key="9">
    <source>
        <dbReference type="Proteomes" id="UP000011083"/>
    </source>
</evidence>
<keyword evidence="9" id="KW-1185">Reference proteome</keyword>
<dbReference type="OMA" id="WVRYQER"/>
<comment type="subcellular location">
    <subcellularLocation>
        <location evidence="1">Membrane</location>
        <topology evidence="1">Multi-pass membrane protein</topology>
    </subcellularLocation>
</comment>
<protein>
    <submittedName>
        <fullName evidence="8">GDPfucose transporter</fullName>
    </submittedName>
</protein>
<feature type="transmembrane region" description="Helical" evidence="6">
    <location>
        <begin position="84"/>
        <end position="101"/>
    </location>
</feature>
<dbReference type="InterPro" id="IPR050186">
    <property type="entry name" value="TPT_transporter"/>
</dbReference>
<dbReference type="OrthoDB" id="5547497at2759"/>
<feature type="transmembrane region" description="Helical" evidence="6">
    <location>
        <begin position="113"/>
        <end position="133"/>
    </location>
</feature>
<dbReference type="Proteomes" id="UP000011083">
    <property type="component" value="Unassembled WGS sequence"/>
</dbReference>
<evidence type="ECO:0000256" key="1">
    <source>
        <dbReference type="ARBA" id="ARBA00004141"/>
    </source>
</evidence>
<evidence type="ECO:0000256" key="2">
    <source>
        <dbReference type="ARBA" id="ARBA00022692"/>
    </source>
</evidence>
<feature type="transmembrane region" description="Helical" evidence="6">
    <location>
        <begin position="46"/>
        <end position="64"/>
    </location>
</feature>
<dbReference type="GeneID" id="14914399"/>